<dbReference type="InterPro" id="IPR050766">
    <property type="entry name" value="Bact_Lucif_Oxidored"/>
</dbReference>
<accession>A0ABZ2CAK5</accession>
<dbReference type="EC" id="1.-.-.-" evidence="3"/>
<dbReference type="SUPFAM" id="SSF51679">
    <property type="entry name" value="Bacterial luciferase-like"/>
    <property type="match status" value="1"/>
</dbReference>
<keyword evidence="3" id="KW-0560">Oxidoreductase</keyword>
<dbReference type="Proteomes" id="UP001357223">
    <property type="component" value="Chromosome"/>
</dbReference>
<evidence type="ECO:0000313" key="3">
    <source>
        <dbReference type="EMBL" id="WVX79042.1"/>
    </source>
</evidence>
<evidence type="ECO:0000256" key="1">
    <source>
        <dbReference type="ARBA" id="ARBA00007789"/>
    </source>
</evidence>
<dbReference type="RefSeq" id="WP_338447976.1">
    <property type="nucleotide sequence ID" value="NZ_CP137640.1"/>
</dbReference>
<protein>
    <submittedName>
        <fullName evidence="3">LLM class flavin-dependent oxidoreductase</fullName>
        <ecNumber evidence="3">1.-.-.-</ecNumber>
    </submittedName>
</protein>
<sequence>MSNLARKKLSDLAYSVLDLVPVLKGGSAGDSIKNTVDLARHAEKWGYKRYWMAEHHNNPGIASSATPVLIGHVAAHTSSIRVGSGGVMLPNHSSLVVAEQFGTLESMFPDRIDLGLGRAPGTDQLTAQALRRDYRSDGQDFPEQLAELRAYFQPDTHAKDTRVRAFPGQGLQIPIWLLGSSGFSAQLAGLLGLPFSFASHFSPENTLPALALYRNSFKPSDVIDKPYSMVSVNVIAADSDEEAQRLATTLQQYHLNIIRNTRGPLEPPVDNIESICNAYEKAYLDQKLAKSIIGSPVTVKAELERFLEETQAEEIMINSQIYEHQARLHSFKIVADILNSEA</sequence>
<keyword evidence="4" id="KW-1185">Reference proteome</keyword>
<organism evidence="3 4">
    <name type="scientific">Niallia oryzisoli</name>
    <dbReference type="NCBI Taxonomy" id="1737571"/>
    <lineage>
        <taxon>Bacteria</taxon>
        <taxon>Bacillati</taxon>
        <taxon>Bacillota</taxon>
        <taxon>Bacilli</taxon>
        <taxon>Bacillales</taxon>
        <taxon>Bacillaceae</taxon>
        <taxon>Niallia</taxon>
    </lineage>
</organism>
<dbReference type="PANTHER" id="PTHR30137">
    <property type="entry name" value="LUCIFERASE-LIKE MONOOXYGENASE"/>
    <property type="match status" value="1"/>
</dbReference>
<dbReference type="Pfam" id="PF00296">
    <property type="entry name" value="Bac_luciferase"/>
    <property type="match status" value="1"/>
</dbReference>
<dbReference type="GO" id="GO:0016491">
    <property type="term" value="F:oxidoreductase activity"/>
    <property type="evidence" value="ECO:0007669"/>
    <property type="project" value="UniProtKB-KW"/>
</dbReference>
<comment type="similarity">
    <text evidence="1">To bacterial alkanal monooxygenase alpha and beta chains.</text>
</comment>
<dbReference type="InterPro" id="IPR011251">
    <property type="entry name" value="Luciferase-like_dom"/>
</dbReference>
<dbReference type="NCBIfam" id="TIGR03558">
    <property type="entry name" value="oxido_grp_1"/>
    <property type="match status" value="1"/>
</dbReference>
<dbReference type="InterPro" id="IPR036661">
    <property type="entry name" value="Luciferase-like_sf"/>
</dbReference>
<evidence type="ECO:0000259" key="2">
    <source>
        <dbReference type="Pfam" id="PF00296"/>
    </source>
</evidence>
<dbReference type="EMBL" id="CP137640">
    <property type="protein sequence ID" value="WVX79042.1"/>
    <property type="molecule type" value="Genomic_DNA"/>
</dbReference>
<dbReference type="Gene3D" id="3.20.20.30">
    <property type="entry name" value="Luciferase-like domain"/>
    <property type="match status" value="1"/>
</dbReference>
<reference evidence="3 4" key="1">
    <citation type="submission" date="2023-10" db="EMBL/GenBank/DDBJ databases">
        <title>Niallia locisalis sp.nov. isolated from a salt pond sample.</title>
        <authorList>
            <person name="Li X.-J."/>
            <person name="Dong L."/>
        </authorList>
    </citation>
    <scope>NUCLEOTIDE SEQUENCE [LARGE SCALE GENOMIC DNA]</scope>
    <source>
        <strain evidence="3 4">DSM 29761</strain>
    </source>
</reference>
<proteinExistence type="predicted"/>
<dbReference type="CDD" id="cd00347">
    <property type="entry name" value="Flavin_utilizing_monoxygenases"/>
    <property type="match status" value="1"/>
</dbReference>
<evidence type="ECO:0000313" key="4">
    <source>
        <dbReference type="Proteomes" id="UP001357223"/>
    </source>
</evidence>
<name>A0ABZ2CAK5_9BACI</name>
<dbReference type="InterPro" id="IPR019949">
    <property type="entry name" value="CmoO-like"/>
</dbReference>
<feature type="domain" description="Luciferase-like" evidence="2">
    <location>
        <begin position="26"/>
        <end position="309"/>
    </location>
</feature>
<gene>
    <name evidence="3" type="ORF">R4Z09_17200</name>
</gene>
<dbReference type="PANTHER" id="PTHR30137:SF6">
    <property type="entry name" value="LUCIFERASE-LIKE MONOOXYGENASE"/>
    <property type="match status" value="1"/>
</dbReference>